<reference evidence="3 4" key="1">
    <citation type="journal article" date="2015" name="Genome Announc.">
        <title>Genome sequence and annotation of Trichoderma parareesei, the ancestor of the cellulase producer Trichoderma reesei.</title>
        <authorList>
            <person name="Yang D."/>
            <person name="Pomraning K."/>
            <person name="Kopchinskiy A."/>
            <person name="Karimi Aghcheh R."/>
            <person name="Atanasova L."/>
            <person name="Chenthamara K."/>
            <person name="Baker S.E."/>
            <person name="Zhang R."/>
            <person name="Shen Q."/>
            <person name="Freitag M."/>
            <person name="Kubicek C.P."/>
            <person name="Druzhinina I.S."/>
        </authorList>
    </citation>
    <scope>NUCLEOTIDE SEQUENCE [LARGE SCALE GENOMIC DNA]</scope>
    <source>
        <strain evidence="3 4">CBS 125925</strain>
    </source>
</reference>
<comment type="caution">
    <text evidence="3">The sequence shown here is derived from an EMBL/GenBank/DDBJ whole genome shotgun (WGS) entry which is preliminary data.</text>
</comment>
<accession>A0A2H2ZLS9</accession>
<dbReference type="PANTHER" id="PTHR48081">
    <property type="entry name" value="AB HYDROLASE SUPERFAMILY PROTEIN C4A8.06C"/>
    <property type="match status" value="1"/>
</dbReference>
<evidence type="ECO:0000313" key="4">
    <source>
        <dbReference type="Proteomes" id="UP000219286"/>
    </source>
</evidence>
<proteinExistence type="predicted"/>
<sequence length="334" mass="36077">MAIMSPIRPPFDPEVAKGVPPGMVDGSLSKAMPTDAAVRVAAMRVAANQVAEVEKNAILSDPTLEVEEVFIPGPGGEIRLSVIRPKDAASDIKTRPAIYNVHPGALVMGNEYTAITSAICWMKEIGGIVASVNYRLAPEHPGLAPFKDSWEGLIWFAKQANRFGFDPDKLILSGFSAGGGIAAAIAIKARDEGFPKLCAQILVCPMLDDRATTVSHRQYFHHGSYTGEADEFSYEMVLGDLRGTEDVPVFIAPARATDLSGLPPTYIEVGSAEPFRDSVVAYASKLWEHGVQAELMVFAGGLHGFDFYSPEAMVSKDAVQARLNWIRRLMAQSK</sequence>
<name>A0A2H2ZLS9_TRIPA</name>
<organism evidence="3 4">
    <name type="scientific">Trichoderma parareesei</name>
    <name type="common">Filamentous fungus</name>
    <dbReference type="NCBI Taxonomy" id="858221"/>
    <lineage>
        <taxon>Eukaryota</taxon>
        <taxon>Fungi</taxon>
        <taxon>Dikarya</taxon>
        <taxon>Ascomycota</taxon>
        <taxon>Pezizomycotina</taxon>
        <taxon>Sordariomycetes</taxon>
        <taxon>Hypocreomycetidae</taxon>
        <taxon>Hypocreales</taxon>
        <taxon>Hypocreaceae</taxon>
        <taxon>Trichoderma</taxon>
    </lineage>
</organism>
<evidence type="ECO:0000256" key="1">
    <source>
        <dbReference type="ARBA" id="ARBA00022801"/>
    </source>
</evidence>
<protein>
    <recommendedName>
        <fullName evidence="2">Alpha/beta hydrolase fold-3 domain-containing protein</fullName>
    </recommendedName>
</protein>
<dbReference type="SUPFAM" id="SSF53474">
    <property type="entry name" value="alpha/beta-Hydrolases"/>
    <property type="match status" value="1"/>
</dbReference>
<dbReference type="AlphaFoldDB" id="A0A2H2ZLS9"/>
<dbReference type="PANTHER" id="PTHR48081:SF8">
    <property type="entry name" value="ALPHA_BETA HYDROLASE FOLD-3 DOMAIN-CONTAINING PROTEIN-RELATED"/>
    <property type="match status" value="1"/>
</dbReference>
<feature type="domain" description="Alpha/beta hydrolase fold-3" evidence="2">
    <location>
        <begin position="100"/>
        <end position="305"/>
    </location>
</feature>
<evidence type="ECO:0000259" key="2">
    <source>
        <dbReference type="Pfam" id="PF07859"/>
    </source>
</evidence>
<dbReference type="InterPro" id="IPR013094">
    <property type="entry name" value="AB_hydrolase_3"/>
</dbReference>
<dbReference type="GO" id="GO:0016787">
    <property type="term" value="F:hydrolase activity"/>
    <property type="evidence" value="ECO:0007669"/>
    <property type="project" value="UniProtKB-KW"/>
</dbReference>
<keyword evidence="4" id="KW-1185">Reference proteome</keyword>
<dbReference type="Proteomes" id="UP000219286">
    <property type="component" value="Unassembled WGS sequence"/>
</dbReference>
<dbReference type="InterPro" id="IPR029058">
    <property type="entry name" value="AB_hydrolase_fold"/>
</dbReference>
<dbReference type="OrthoDB" id="433474at2759"/>
<dbReference type="Gene3D" id="3.40.50.1820">
    <property type="entry name" value="alpha/beta hydrolase"/>
    <property type="match status" value="1"/>
</dbReference>
<gene>
    <name evidence="3" type="ORF">A9Z42_0086540</name>
</gene>
<dbReference type="InterPro" id="IPR050300">
    <property type="entry name" value="GDXG_lipolytic_enzyme"/>
</dbReference>
<dbReference type="EMBL" id="LFMI01000794">
    <property type="protein sequence ID" value="OTA07733.1"/>
    <property type="molecule type" value="Genomic_DNA"/>
</dbReference>
<dbReference type="Pfam" id="PF07859">
    <property type="entry name" value="Abhydrolase_3"/>
    <property type="match status" value="1"/>
</dbReference>
<evidence type="ECO:0000313" key="3">
    <source>
        <dbReference type="EMBL" id="OTA07733.1"/>
    </source>
</evidence>
<keyword evidence="1" id="KW-0378">Hydrolase</keyword>